<dbReference type="Proteomes" id="UP001352852">
    <property type="component" value="Unassembled WGS sequence"/>
</dbReference>
<gene>
    <name evidence="1" type="ORF">CHARACLAT_027280</name>
</gene>
<evidence type="ECO:0000313" key="1">
    <source>
        <dbReference type="EMBL" id="MED6295035.1"/>
    </source>
</evidence>
<name>A0ABU7F9L2_9TELE</name>
<protein>
    <submittedName>
        <fullName evidence="1">Uncharacterized protein</fullName>
    </submittedName>
</protein>
<organism evidence="1 2">
    <name type="scientific">Characodon lateralis</name>
    <dbReference type="NCBI Taxonomy" id="208331"/>
    <lineage>
        <taxon>Eukaryota</taxon>
        <taxon>Metazoa</taxon>
        <taxon>Chordata</taxon>
        <taxon>Craniata</taxon>
        <taxon>Vertebrata</taxon>
        <taxon>Euteleostomi</taxon>
        <taxon>Actinopterygii</taxon>
        <taxon>Neopterygii</taxon>
        <taxon>Teleostei</taxon>
        <taxon>Neoteleostei</taxon>
        <taxon>Acanthomorphata</taxon>
        <taxon>Ovalentaria</taxon>
        <taxon>Atherinomorphae</taxon>
        <taxon>Cyprinodontiformes</taxon>
        <taxon>Goodeidae</taxon>
        <taxon>Characodon</taxon>
    </lineage>
</organism>
<proteinExistence type="predicted"/>
<comment type="caution">
    <text evidence="1">The sequence shown here is derived from an EMBL/GenBank/DDBJ whole genome shotgun (WGS) entry which is preliminary data.</text>
</comment>
<evidence type="ECO:0000313" key="2">
    <source>
        <dbReference type="Proteomes" id="UP001352852"/>
    </source>
</evidence>
<reference evidence="1 2" key="1">
    <citation type="submission" date="2021-06" db="EMBL/GenBank/DDBJ databases">
        <authorList>
            <person name="Palmer J.M."/>
        </authorList>
    </citation>
    <scope>NUCLEOTIDE SEQUENCE [LARGE SCALE GENOMIC DNA]</scope>
    <source>
        <strain evidence="1 2">CL_MEX2019</strain>
        <tissue evidence="1">Muscle</tissue>
    </source>
</reference>
<keyword evidence="2" id="KW-1185">Reference proteome</keyword>
<sequence length="117" mass="13748">MKISWYTTTNTNPSTYFTYLSLHGHGGAGAYLQWSLGKKWDTAWTGHQSITRHQRYTQDKQPCTHTHTFKSKLETPINLTVMFLDCGRKLEYLERIHARSGRTCKLHVERAQNREQY</sequence>
<dbReference type="EMBL" id="JAHUTJ010077190">
    <property type="protein sequence ID" value="MED6295035.1"/>
    <property type="molecule type" value="Genomic_DNA"/>
</dbReference>
<accession>A0ABU7F9L2</accession>